<organism evidence="1 2">
    <name type="scientific">Oenococcus sicerae</name>
    <dbReference type="NCBI Taxonomy" id="2203724"/>
    <lineage>
        <taxon>Bacteria</taxon>
        <taxon>Bacillati</taxon>
        <taxon>Bacillota</taxon>
        <taxon>Bacilli</taxon>
        <taxon>Lactobacillales</taxon>
        <taxon>Lactobacillaceae</taxon>
        <taxon>Oenococcus</taxon>
    </lineage>
</organism>
<dbReference type="Proteomes" id="UP001167919">
    <property type="component" value="Unassembled WGS sequence"/>
</dbReference>
<protein>
    <recommendedName>
        <fullName evidence="3">SseB family protein</fullName>
    </recommendedName>
</protein>
<dbReference type="EMBL" id="SDWY01000001">
    <property type="protein sequence ID" value="MDN6899739.1"/>
    <property type="molecule type" value="Genomic_DNA"/>
</dbReference>
<dbReference type="RefSeq" id="WP_301710951.1">
    <property type="nucleotide sequence ID" value="NZ_SDWY01000001.1"/>
</dbReference>
<evidence type="ECO:0000313" key="1">
    <source>
        <dbReference type="EMBL" id="MDN6899739.1"/>
    </source>
</evidence>
<proteinExistence type="predicted"/>
<evidence type="ECO:0008006" key="3">
    <source>
        <dbReference type="Google" id="ProtNLM"/>
    </source>
</evidence>
<evidence type="ECO:0000313" key="2">
    <source>
        <dbReference type="Proteomes" id="UP001167919"/>
    </source>
</evidence>
<gene>
    <name evidence="1" type="ORF">EVC35_01795</name>
</gene>
<name>A0AAJ1VNC3_9LACO</name>
<dbReference type="AlphaFoldDB" id="A0AAJ1VNC3"/>
<comment type="caution">
    <text evidence="1">The sequence shown here is derived from an EMBL/GenBank/DDBJ whole genome shotgun (WGS) entry which is preliminary data.</text>
</comment>
<sequence>MSDNETRYSPERTANLLTAYKNADTKHNWFSGQNLVSAALFGQFFYETNFRYKTAAGKIYILIFTSDKLAHRVLKDGFALTFPIIKPILIDQAIRIATDERLDGLIFDYSQIDFNLTIQDYENNVLKRIQLLNQSLKNDQLLKENAVTINEKITETIADKISFLVPGRILLDKQKQLHHSYITLHNSSDQTKWISVFTDIENLKEWSKASFAENFHDESIAVFLMSKKELLDSQANGDFHLTEDIDADGIVIDAPQRAGMGQIVELKGEK</sequence>
<reference evidence="1" key="1">
    <citation type="submission" date="2019-01" db="EMBL/GenBank/DDBJ databases">
        <title>Oenococcus sicerae UCMA17102.</title>
        <authorList>
            <person name="Cousin F.J."/>
            <person name="Le Guellec R."/>
            <person name="Cretenet M."/>
        </authorList>
    </citation>
    <scope>NUCLEOTIDE SEQUENCE</scope>
    <source>
        <strain evidence="1">UCMA17102</strain>
    </source>
</reference>
<accession>A0AAJ1VNC3</accession>